<evidence type="ECO:0008006" key="4">
    <source>
        <dbReference type="Google" id="ProtNLM"/>
    </source>
</evidence>
<reference evidence="2" key="1">
    <citation type="submission" date="2021-08" db="EMBL/GenBank/DDBJ databases">
        <title>Complete genome sequence of Chryseobacterium sp strain PS-8.</title>
        <authorList>
            <person name="Das S.K."/>
        </authorList>
    </citation>
    <scope>NUCLEOTIDE SEQUENCE</scope>
    <source>
        <strain evidence="2">PS-8</strain>
    </source>
</reference>
<evidence type="ECO:0000256" key="1">
    <source>
        <dbReference type="SAM" id="Phobius"/>
    </source>
</evidence>
<evidence type="ECO:0000313" key="3">
    <source>
        <dbReference type="Proteomes" id="UP001430374"/>
    </source>
</evidence>
<name>A0ABS9C716_9FLAO</name>
<feature type="transmembrane region" description="Helical" evidence="1">
    <location>
        <begin position="12"/>
        <end position="30"/>
    </location>
</feature>
<keyword evidence="1" id="KW-0812">Transmembrane</keyword>
<organism evidence="2 3">
    <name type="scientific">Chryseobacterium indicum</name>
    <dbReference type="NCBI Taxonomy" id="2766954"/>
    <lineage>
        <taxon>Bacteria</taxon>
        <taxon>Pseudomonadati</taxon>
        <taxon>Bacteroidota</taxon>
        <taxon>Flavobacteriia</taxon>
        <taxon>Flavobacteriales</taxon>
        <taxon>Weeksellaceae</taxon>
        <taxon>Chryseobacterium group</taxon>
        <taxon>Chryseobacterium</taxon>
    </lineage>
</organism>
<dbReference type="Proteomes" id="UP001430374">
    <property type="component" value="Unassembled WGS sequence"/>
</dbReference>
<protein>
    <recommendedName>
        <fullName evidence="4">Lipoprotein</fullName>
    </recommendedName>
</protein>
<dbReference type="RefSeq" id="WP_235131569.1">
    <property type="nucleotide sequence ID" value="NZ_JACSGT010000001.1"/>
</dbReference>
<sequence>MENTDLLTFMRKYIFLLLILFGLQSCYYPVRKDYGIYSKSLVFSKDQKWLINNINTTVDEHHKEMMTSATMKLFNELSGGKAYDLKTAKSENLISHDIPFSPETEDLEDLKNNSDFNFLVNIYTFKVRNGLDHTLGVQDEYRKNETFAMMDVYDIKTLKKIYTLKAYSEVSVEKGEKATIFTPSTEMMTMKNFRSLLKSVKKNAIRINK</sequence>
<gene>
    <name evidence="2" type="ORF">H9Q08_12260</name>
</gene>
<keyword evidence="3" id="KW-1185">Reference proteome</keyword>
<dbReference type="EMBL" id="JACSGT010000001">
    <property type="protein sequence ID" value="MCF2220073.1"/>
    <property type="molecule type" value="Genomic_DNA"/>
</dbReference>
<accession>A0ABS9C716</accession>
<keyword evidence="1" id="KW-0472">Membrane</keyword>
<evidence type="ECO:0000313" key="2">
    <source>
        <dbReference type="EMBL" id="MCF2220073.1"/>
    </source>
</evidence>
<comment type="caution">
    <text evidence="2">The sequence shown here is derived from an EMBL/GenBank/DDBJ whole genome shotgun (WGS) entry which is preliminary data.</text>
</comment>
<proteinExistence type="predicted"/>
<keyword evidence="1" id="KW-1133">Transmembrane helix</keyword>